<dbReference type="EMBL" id="JADFTS010000005">
    <property type="protein sequence ID" value="KAF9605459.1"/>
    <property type="molecule type" value="Genomic_DNA"/>
</dbReference>
<dbReference type="AlphaFoldDB" id="A0A835HU98"/>
<dbReference type="Proteomes" id="UP000631114">
    <property type="component" value="Unassembled WGS sequence"/>
</dbReference>
<reference evidence="2 3" key="1">
    <citation type="submission" date="2020-10" db="EMBL/GenBank/DDBJ databases">
        <title>The Coptis chinensis genome and diversification of protoberbering-type alkaloids.</title>
        <authorList>
            <person name="Wang B."/>
            <person name="Shu S."/>
            <person name="Song C."/>
            <person name="Liu Y."/>
        </authorList>
    </citation>
    <scope>NUCLEOTIDE SEQUENCE [LARGE SCALE GENOMIC DNA]</scope>
    <source>
        <strain evidence="2">HL-2020</strain>
        <tissue evidence="2">Leaf</tissue>
    </source>
</reference>
<protein>
    <submittedName>
        <fullName evidence="2">Uncharacterized protein</fullName>
    </submittedName>
</protein>
<sequence>MNTNFQIHPISVKKQLRSALPPESKSDFQAFHRNMIPTPSTPKTTQRSKQHRAQDSASEQADNSSLVSLISLRLEKAVKPREALVNLTVAFQSQNLRTLLGDDYYVTRSLQKVETVFTRIGTATVLKEFLSSRRLPLQL</sequence>
<organism evidence="2 3">
    <name type="scientific">Coptis chinensis</name>
    <dbReference type="NCBI Taxonomy" id="261450"/>
    <lineage>
        <taxon>Eukaryota</taxon>
        <taxon>Viridiplantae</taxon>
        <taxon>Streptophyta</taxon>
        <taxon>Embryophyta</taxon>
        <taxon>Tracheophyta</taxon>
        <taxon>Spermatophyta</taxon>
        <taxon>Magnoliopsida</taxon>
        <taxon>Ranunculales</taxon>
        <taxon>Ranunculaceae</taxon>
        <taxon>Coptidoideae</taxon>
        <taxon>Coptis</taxon>
    </lineage>
</organism>
<keyword evidence="3" id="KW-1185">Reference proteome</keyword>
<proteinExistence type="predicted"/>
<comment type="caution">
    <text evidence="2">The sequence shown here is derived from an EMBL/GenBank/DDBJ whole genome shotgun (WGS) entry which is preliminary data.</text>
</comment>
<evidence type="ECO:0000313" key="2">
    <source>
        <dbReference type="EMBL" id="KAF9605459.1"/>
    </source>
</evidence>
<evidence type="ECO:0000256" key="1">
    <source>
        <dbReference type="SAM" id="MobiDB-lite"/>
    </source>
</evidence>
<accession>A0A835HU98</accession>
<name>A0A835HU98_9MAGN</name>
<gene>
    <name evidence="2" type="ORF">IFM89_017478</name>
</gene>
<feature type="region of interest" description="Disordered" evidence="1">
    <location>
        <begin position="28"/>
        <end position="63"/>
    </location>
</feature>
<evidence type="ECO:0000313" key="3">
    <source>
        <dbReference type="Proteomes" id="UP000631114"/>
    </source>
</evidence>
<dbReference type="OrthoDB" id="7130006at2759"/>